<feature type="transmembrane region" description="Helical" evidence="1">
    <location>
        <begin position="144"/>
        <end position="161"/>
    </location>
</feature>
<evidence type="ECO:0000313" key="3">
    <source>
        <dbReference type="Proteomes" id="UP001249020"/>
    </source>
</evidence>
<feature type="transmembrane region" description="Helical" evidence="1">
    <location>
        <begin position="20"/>
        <end position="43"/>
    </location>
</feature>
<keyword evidence="3" id="KW-1185">Reference proteome</keyword>
<comment type="caution">
    <text evidence="2">The sequence shown here is derived from an EMBL/GenBank/DDBJ whole genome shotgun (WGS) entry which is preliminary data.</text>
</comment>
<gene>
    <name evidence="2" type="ORF">RM544_00610</name>
</gene>
<evidence type="ECO:0000256" key="1">
    <source>
        <dbReference type="SAM" id="Phobius"/>
    </source>
</evidence>
<sequence>MSELSSVHLRNRKRQLHGVVAALICASSFILGLTLILVVVPDFNSGPDARLETLTKFTGFMQFWYFLVYVVFGASLLVLSVALLEPDGREHKPLEQMTTLASYLWACYIFASGFIAIFSIEFLFSQDYEFSAGITELWRDIYAVQMGLGEGAEWVGAIWVLMMNACLQKEGRFGNSIVYFGYVICGFGLLTLVPSLKEVGAVFGLLQVVWFLWVARLLFLERYKYITP</sequence>
<dbReference type="EMBL" id="JAVRIE010000001">
    <property type="protein sequence ID" value="MDT0581031.1"/>
    <property type="molecule type" value="Genomic_DNA"/>
</dbReference>
<name>A0AAW8QYF8_9ALTE</name>
<reference evidence="2 3" key="1">
    <citation type="submission" date="2023-09" db="EMBL/GenBank/DDBJ databases">
        <authorList>
            <person name="Rey-Velasco X."/>
        </authorList>
    </citation>
    <scope>NUCLEOTIDE SEQUENCE [LARGE SCALE GENOMIC DNA]</scope>
    <source>
        <strain evidence="2 3">W409</strain>
    </source>
</reference>
<feature type="transmembrane region" description="Helical" evidence="1">
    <location>
        <begin position="63"/>
        <end position="84"/>
    </location>
</feature>
<dbReference type="RefSeq" id="WP_311359846.1">
    <property type="nucleotide sequence ID" value="NZ_JAVRIE010000001.1"/>
</dbReference>
<feature type="transmembrane region" description="Helical" evidence="1">
    <location>
        <begin position="199"/>
        <end position="219"/>
    </location>
</feature>
<keyword evidence="1" id="KW-1133">Transmembrane helix</keyword>
<proteinExistence type="predicted"/>
<protein>
    <recommendedName>
        <fullName evidence="4">DUF4386 domain-containing protein</fullName>
    </recommendedName>
</protein>
<organism evidence="2 3">
    <name type="scientific">Brumicola blandensis</name>
    <dbReference type="NCBI Taxonomy" id="3075611"/>
    <lineage>
        <taxon>Bacteria</taxon>
        <taxon>Pseudomonadati</taxon>
        <taxon>Pseudomonadota</taxon>
        <taxon>Gammaproteobacteria</taxon>
        <taxon>Alteromonadales</taxon>
        <taxon>Alteromonadaceae</taxon>
        <taxon>Brumicola</taxon>
    </lineage>
</organism>
<keyword evidence="1" id="KW-0472">Membrane</keyword>
<feature type="transmembrane region" description="Helical" evidence="1">
    <location>
        <begin position="105"/>
        <end position="124"/>
    </location>
</feature>
<accession>A0AAW8QYF8</accession>
<feature type="transmembrane region" description="Helical" evidence="1">
    <location>
        <begin position="173"/>
        <end position="193"/>
    </location>
</feature>
<evidence type="ECO:0008006" key="4">
    <source>
        <dbReference type="Google" id="ProtNLM"/>
    </source>
</evidence>
<dbReference type="Proteomes" id="UP001249020">
    <property type="component" value="Unassembled WGS sequence"/>
</dbReference>
<keyword evidence="1" id="KW-0812">Transmembrane</keyword>
<evidence type="ECO:0000313" key="2">
    <source>
        <dbReference type="EMBL" id="MDT0581031.1"/>
    </source>
</evidence>
<dbReference type="AlphaFoldDB" id="A0AAW8QYF8"/>